<keyword evidence="4" id="KW-1185">Reference proteome</keyword>
<protein>
    <submittedName>
        <fullName evidence="3">Putative isochorismatase</fullName>
    </submittedName>
</protein>
<evidence type="ECO:0000313" key="3">
    <source>
        <dbReference type="EMBL" id="GAB79444.1"/>
    </source>
</evidence>
<feature type="domain" description="Isochorismatase-like" evidence="2">
    <location>
        <begin position="30"/>
        <end position="202"/>
    </location>
</feature>
<dbReference type="STRING" id="100225.SAMN05421595_2451"/>
<dbReference type="Proteomes" id="UP000008495">
    <property type="component" value="Unassembled WGS sequence"/>
</dbReference>
<name>K6VRQ7_9MICO</name>
<reference evidence="3 4" key="1">
    <citation type="submission" date="2012-08" db="EMBL/GenBank/DDBJ databases">
        <title>Whole genome shotgun sequence of Austwickia chelonae NBRC 105200.</title>
        <authorList>
            <person name="Yoshida I."/>
            <person name="Hosoyama A."/>
            <person name="Tsuchikane K."/>
            <person name="Katsumata H."/>
            <person name="Ando Y."/>
            <person name="Ohji S."/>
            <person name="Hamada M."/>
            <person name="Tamura T."/>
            <person name="Yamazoe A."/>
            <person name="Yamazaki S."/>
            <person name="Fujita N."/>
        </authorList>
    </citation>
    <scope>NUCLEOTIDE SEQUENCE [LARGE SCALE GENOMIC DNA]</scope>
    <source>
        <strain evidence="3 4">NBRC 105200</strain>
    </source>
</reference>
<organism evidence="3 4">
    <name type="scientific">Austwickia chelonae NBRC 105200</name>
    <dbReference type="NCBI Taxonomy" id="1184607"/>
    <lineage>
        <taxon>Bacteria</taxon>
        <taxon>Bacillati</taxon>
        <taxon>Actinomycetota</taxon>
        <taxon>Actinomycetes</taxon>
        <taxon>Micrococcales</taxon>
        <taxon>Dermatophilaceae</taxon>
        <taxon>Austwickia</taxon>
    </lineage>
</organism>
<dbReference type="SUPFAM" id="SSF52499">
    <property type="entry name" value="Isochorismatase-like hydrolases"/>
    <property type="match status" value="1"/>
</dbReference>
<dbReference type="PANTHER" id="PTHR43540">
    <property type="entry name" value="PEROXYUREIDOACRYLATE/UREIDOACRYLATE AMIDOHYDROLASE-RELATED"/>
    <property type="match status" value="1"/>
</dbReference>
<keyword evidence="1" id="KW-0378">Hydrolase</keyword>
<evidence type="ECO:0000313" key="4">
    <source>
        <dbReference type="Proteomes" id="UP000008495"/>
    </source>
</evidence>
<comment type="caution">
    <text evidence="3">The sequence shown here is derived from an EMBL/GenBank/DDBJ whole genome shotgun (WGS) entry which is preliminary data.</text>
</comment>
<dbReference type="OrthoDB" id="9794942at2"/>
<evidence type="ECO:0000259" key="2">
    <source>
        <dbReference type="Pfam" id="PF00857"/>
    </source>
</evidence>
<sequence>MALPSRIDYTIPTTDIPEPVVSWALDPERCALLLHDLQPHFLRPFSPAMREQLTANVDTIAAACRAQGVPIAHAMQPDDQTPAERGLLTEFWGPGPLSSDDSGAPDLRLQAREGEIVIIRRRYNAFLGTGLDAWMRQQGRDQLIVCGIYAHVGCLMTSAHAFMTDRQPFLVADGTADFSSGEHRMALEYVTSRCGVCVTTEDVVDILSCSQQLSA</sequence>
<dbReference type="PANTHER" id="PTHR43540:SF3">
    <property type="entry name" value="ENTEROBACTIN SYNTHASE COMPONENT B"/>
    <property type="match status" value="1"/>
</dbReference>
<evidence type="ECO:0000256" key="1">
    <source>
        <dbReference type="ARBA" id="ARBA00022801"/>
    </source>
</evidence>
<dbReference type="RefSeq" id="WP_006504202.1">
    <property type="nucleotide sequence ID" value="NZ_BAGZ01000025.1"/>
</dbReference>
<gene>
    <name evidence="3" type="ORF">AUCHE_25_00250</name>
</gene>
<dbReference type="Pfam" id="PF00857">
    <property type="entry name" value="Isochorismatase"/>
    <property type="match status" value="1"/>
</dbReference>
<dbReference type="Gene3D" id="3.40.50.850">
    <property type="entry name" value="Isochorismatase-like"/>
    <property type="match status" value="1"/>
</dbReference>
<dbReference type="PRINTS" id="PR01398">
    <property type="entry name" value="ISCHRISMTASE"/>
</dbReference>
<dbReference type="InterPro" id="IPR000868">
    <property type="entry name" value="Isochorismatase-like_dom"/>
</dbReference>
<dbReference type="InterPro" id="IPR050272">
    <property type="entry name" value="Isochorismatase-like_hydrls"/>
</dbReference>
<dbReference type="InterPro" id="IPR016291">
    <property type="entry name" value="Isochorismatase"/>
</dbReference>
<dbReference type="AlphaFoldDB" id="K6VRQ7"/>
<dbReference type="InterPro" id="IPR036380">
    <property type="entry name" value="Isochorismatase-like_sf"/>
</dbReference>
<dbReference type="GO" id="GO:0008908">
    <property type="term" value="F:isochorismatase activity"/>
    <property type="evidence" value="ECO:0007669"/>
    <property type="project" value="InterPro"/>
</dbReference>
<proteinExistence type="predicted"/>
<dbReference type="EMBL" id="BAGZ01000025">
    <property type="protein sequence ID" value="GAB79444.1"/>
    <property type="molecule type" value="Genomic_DNA"/>
</dbReference>
<accession>K6VRQ7</accession>
<dbReference type="eggNOG" id="COG1535">
    <property type="taxonomic scope" value="Bacteria"/>
</dbReference>